<dbReference type="InterPro" id="IPR006201">
    <property type="entry name" value="Neur_channel"/>
</dbReference>
<dbReference type="GO" id="GO:0004888">
    <property type="term" value="F:transmembrane signaling receptor activity"/>
    <property type="evidence" value="ECO:0007669"/>
    <property type="project" value="InterPro"/>
</dbReference>
<evidence type="ECO:0000313" key="5">
    <source>
        <dbReference type="RefSeq" id="XP_022290157.1"/>
    </source>
</evidence>
<dbReference type="InterPro" id="IPR006202">
    <property type="entry name" value="Neur_chan_lig-bd"/>
</dbReference>
<feature type="domain" description="Neurotransmitter-gated ion-channel ligand-binding" evidence="3">
    <location>
        <begin position="35"/>
        <end position="231"/>
    </location>
</feature>
<dbReference type="Proteomes" id="UP000694844">
    <property type="component" value="Chromosome 1"/>
</dbReference>
<dbReference type="RefSeq" id="XP_022290157.1">
    <property type="nucleotide sequence ID" value="XM_022434449.1"/>
</dbReference>
<dbReference type="SUPFAM" id="SSF63712">
    <property type="entry name" value="Nicotinic receptor ligand binding domain-like"/>
    <property type="match status" value="1"/>
</dbReference>
<dbReference type="PANTHER" id="PTHR18945">
    <property type="entry name" value="NEUROTRANSMITTER GATED ION CHANNEL"/>
    <property type="match status" value="1"/>
</dbReference>
<dbReference type="GeneID" id="111101827"/>
<feature type="compositionally biased region" description="Acidic residues" evidence="1">
    <location>
        <begin position="395"/>
        <end position="404"/>
    </location>
</feature>
<feature type="compositionally biased region" description="Basic and acidic residues" evidence="1">
    <location>
        <begin position="332"/>
        <end position="358"/>
    </location>
</feature>
<name>A0A8B8AF88_CRAVI</name>
<reference evidence="4" key="1">
    <citation type="submission" date="2024-06" db="UniProtKB">
        <authorList>
            <consortium name="RefSeq"/>
        </authorList>
    </citation>
    <scope>NUCLEOTIDE SEQUENCE [LARGE SCALE GENOMIC DNA]</scope>
</reference>
<dbReference type="AlphaFoldDB" id="A0A8B8AF88"/>
<feature type="compositionally biased region" description="Polar residues" evidence="1">
    <location>
        <begin position="308"/>
        <end position="331"/>
    </location>
</feature>
<protein>
    <submittedName>
        <fullName evidence="5">Neuronal acetylcholine receptor subunit alpha-10-like</fullName>
    </submittedName>
</protein>
<dbReference type="KEGG" id="cvn:111101827"/>
<dbReference type="OrthoDB" id="410315at2759"/>
<proteinExistence type="predicted"/>
<organism evidence="4 5">
    <name type="scientific">Crassostrea virginica</name>
    <name type="common">Eastern oyster</name>
    <dbReference type="NCBI Taxonomy" id="6565"/>
    <lineage>
        <taxon>Eukaryota</taxon>
        <taxon>Metazoa</taxon>
        <taxon>Spiralia</taxon>
        <taxon>Lophotrochozoa</taxon>
        <taxon>Mollusca</taxon>
        <taxon>Bivalvia</taxon>
        <taxon>Autobranchia</taxon>
        <taxon>Pteriomorphia</taxon>
        <taxon>Ostreida</taxon>
        <taxon>Ostreoidea</taxon>
        <taxon>Ostreidae</taxon>
        <taxon>Crassostrea</taxon>
    </lineage>
</organism>
<evidence type="ECO:0000256" key="2">
    <source>
        <dbReference type="SAM" id="SignalP"/>
    </source>
</evidence>
<evidence type="ECO:0000256" key="1">
    <source>
        <dbReference type="SAM" id="MobiDB-lite"/>
    </source>
</evidence>
<dbReference type="Gene3D" id="2.70.170.10">
    <property type="entry name" value="Neurotransmitter-gated ion-channel ligand-binding domain"/>
    <property type="match status" value="1"/>
</dbReference>
<sequence>MVNSFGTRLMGRTTFPALVCVLALGLCGGYEVPEQSVMEELFYEYNSEARPASSQHPVVKVSHQLSLTRIISLRDELLVIDTWQVITWRDRRLAWDRTYYEDVDSLNVNPSKIWKPDIVNFDNAGGNSGLIYTDLPVTVYEHGDVVYIPPTRLTTQCKPNGPVYHCIWTFGSWTHSIKKMDLNNTQGFLDMSEYEENSRIAIIGSSVRRSLKKYACCPERYAIVTYNITIRWKDPDVFRGLEPMQMPKITSNFNEKRELQNDEHVESEDVMVNGTEPFEDSQKAREGEATAVTEGEEVLPTESDQETESSYPDETSDNDNTTVSSESTAEGQSKEASTKQNKEQGKGADSGKGEDKQPDSLTRNSPQEDDPADKVSATGSPKAPATDSPKTTTTEDYEDYSWFG</sequence>
<keyword evidence="4" id="KW-1185">Reference proteome</keyword>
<gene>
    <name evidence="5" type="primary">LOC111101827</name>
</gene>
<dbReference type="Pfam" id="PF02931">
    <property type="entry name" value="Neur_chan_LBD"/>
    <property type="match status" value="1"/>
</dbReference>
<dbReference type="GO" id="GO:0005230">
    <property type="term" value="F:extracellular ligand-gated monoatomic ion channel activity"/>
    <property type="evidence" value="ECO:0007669"/>
    <property type="project" value="InterPro"/>
</dbReference>
<accession>A0A8B8AF88</accession>
<dbReference type="InterPro" id="IPR036734">
    <property type="entry name" value="Neur_chan_lig-bd_sf"/>
</dbReference>
<dbReference type="FunFam" id="2.70.170.10:FF:000028">
    <property type="entry name" value="AcetylCholine Receptor"/>
    <property type="match status" value="1"/>
</dbReference>
<feature type="signal peptide" evidence="2">
    <location>
        <begin position="1"/>
        <end position="29"/>
    </location>
</feature>
<feature type="chain" id="PRO_5034950554" evidence="2">
    <location>
        <begin position="30"/>
        <end position="404"/>
    </location>
</feature>
<keyword evidence="2" id="KW-0732">Signal</keyword>
<evidence type="ECO:0000259" key="3">
    <source>
        <dbReference type="Pfam" id="PF02931"/>
    </source>
</evidence>
<reference evidence="5" key="2">
    <citation type="submission" date="2025-08" db="UniProtKB">
        <authorList>
            <consortium name="RefSeq"/>
        </authorList>
    </citation>
    <scope>IDENTIFICATION</scope>
    <source>
        <tissue evidence="5">Whole sample</tissue>
    </source>
</reference>
<feature type="compositionally biased region" description="Acidic residues" evidence="1">
    <location>
        <begin position="294"/>
        <end position="307"/>
    </location>
</feature>
<feature type="region of interest" description="Disordered" evidence="1">
    <location>
        <begin position="261"/>
        <end position="404"/>
    </location>
</feature>
<dbReference type="GO" id="GO:0016020">
    <property type="term" value="C:membrane"/>
    <property type="evidence" value="ECO:0007669"/>
    <property type="project" value="InterPro"/>
</dbReference>
<evidence type="ECO:0000313" key="4">
    <source>
        <dbReference type="Proteomes" id="UP000694844"/>
    </source>
</evidence>